<comment type="subcellular location">
    <subcellularLocation>
        <location evidence="1">Membrane</location>
        <topology evidence="1">Multi-pass membrane protein</topology>
    </subcellularLocation>
</comment>
<evidence type="ECO:0000256" key="4">
    <source>
        <dbReference type="ARBA" id="ARBA00022989"/>
    </source>
</evidence>
<dbReference type="InterPro" id="IPR036259">
    <property type="entry name" value="MFS_trans_sf"/>
</dbReference>
<dbReference type="GO" id="GO:0022857">
    <property type="term" value="F:transmembrane transporter activity"/>
    <property type="evidence" value="ECO:0007669"/>
    <property type="project" value="InterPro"/>
</dbReference>
<keyword evidence="3 6" id="KW-0812">Transmembrane</keyword>
<dbReference type="SUPFAM" id="SSF103473">
    <property type="entry name" value="MFS general substrate transporter"/>
    <property type="match status" value="1"/>
</dbReference>
<feature type="transmembrane region" description="Helical" evidence="6">
    <location>
        <begin position="380"/>
        <end position="401"/>
    </location>
</feature>
<evidence type="ECO:0000313" key="7">
    <source>
        <dbReference type="EMBL" id="KAH7029822.1"/>
    </source>
</evidence>
<dbReference type="Proteomes" id="UP000756346">
    <property type="component" value="Unassembled WGS sequence"/>
</dbReference>
<proteinExistence type="predicted"/>
<organism evidence="7 8">
    <name type="scientific">Microdochium trichocladiopsis</name>
    <dbReference type="NCBI Taxonomy" id="1682393"/>
    <lineage>
        <taxon>Eukaryota</taxon>
        <taxon>Fungi</taxon>
        <taxon>Dikarya</taxon>
        <taxon>Ascomycota</taxon>
        <taxon>Pezizomycotina</taxon>
        <taxon>Sordariomycetes</taxon>
        <taxon>Xylariomycetidae</taxon>
        <taxon>Xylariales</taxon>
        <taxon>Microdochiaceae</taxon>
        <taxon>Microdochium</taxon>
    </lineage>
</organism>
<dbReference type="Gene3D" id="1.20.1250.20">
    <property type="entry name" value="MFS general substrate transporter like domains"/>
    <property type="match status" value="2"/>
</dbReference>
<evidence type="ECO:0000256" key="3">
    <source>
        <dbReference type="ARBA" id="ARBA00022692"/>
    </source>
</evidence>
<keyword evidence="4 6" id="KW-1133">Transmembrane helix</keyword>
<evidence type="ECO:0000256" key="2">
    <source>
        <dbReference type="ARBA" id="ARBA00022448"/>
    </source>
</evidence>
<dbReference type="RefSeq" id="XP_046012110.1">
    <property type="nucleotide sequence ID" value="XM_046158937.1"/>
</dbReference>
<feature type="transmembrane region" description="Helical" evidence="6">
    <location>
        <begin position="231"/>
        <end position="252"/>
    </location>
</feature>
<feature type="transmembrane region" description="Helical" evidence="6">
    <location>
        <begin position="200"/>
        <end position="219"/>
    </location>
</feature>
<comment type="caution">
    <text evidence="7">The sequence shown here is derived from an EMBL/GenBank/DDBJ whole genome shotgun (WGS) entry which is preliminary data.</text>
</comment>
<feature type="transmembrane region" description="Helical" evidence="6">
    <location>
        <begin position="264"/>
        <end position="286"/>
    </location>
</feature>
<keyword evidence="5 6" id="KW-0472">Membrane</keyword>
<protein>
    <submittedName>
        <fullName evidence="7">Major facilitator superfamily domain-containing protein</fullName>
    </submittedName>
</protein>
<dbReference type="GeneID" id="70188483"/>
<accession>A0A9P8Y593</accession>
<gene>
    <name evidence="7" type="ORF">B0I36DRAFT_364297</name>
</gene>
<evidence type="ECO:0000256" key="6">
    <source>
        <dbReference type="SAM" id="Phobius"/>
    </source>
</evidence>
<dbReference type="FunFam" id="1.20.1250.20:FF:000106">
    <property type="entry name" value="MFS transporter, putative"/>
    <property type="match status" value="1"/>
</dbReference>
<dbReference type="AlphaFoldDB" id="A0A9P8Y593"/>
<feature type="transmembrane region" description="Helical" evidence="6">
    <location>
        <begin position="342"/>
        <end position="360"/>
    </location>
</feature>
<sequence length="564" mass="64090">MATVVALDAISKNKLEAAGKEGVVVEILPLGVSRKAKRFLWEKSDKTYDPDDTATLPSVFDDPQLAGQYQPPENWENIHRFNPDARWTWREDDKLMRKVDLRIMIWCCVMFIGLEIDRANIQQAMSDNFLQDLGMISNDFNLGQTVFALSFLCAELPSQLVSKWAGPDRWIPAQLTLWSLVATCQFWLSGRSSFLACRALLGLLQGGFIPDIILYLSYFYKHSEMAIRLSFFWLSMTLADIVVAFLAAGILRMRGVLGYAGWRWMFLIEGLLTLVIGLLSFGMMPAGPTETKGWLRGKNGWFTPREEEIIVNRVIRDDPTKSSMHNRERITLSLLWKSICDYHLWPFYLFAFSNFLPIVPPKQYLVLSLRTLGFDVLHTNLLSIPNQVLGIITMLGISWLAERTGRPVLALLVPQFWALPFLIWLRVGYTAASNPWAVWAVMTVLCSAPLTHPIIVSLVSRNSNAVRSRTVSAALYNMCVQAGAMIGVNVYRTEDAPLYRVGNTALLVVIGYNIVIFTGAWFFYRAQNQRRDRVWTAMSEDEKAEYIVRNAGAGNKRLDFRFSH</sequence>
<dbReference type="EMBL" id="JAGTJQ010000006">
    <property type="protein sequence ID" value="KAH7029822.1"/>
    <property type="molecule type" value="Genomic_DNA"/>
</dbReference>
<dbReference type="PANTHER" id="PTHR43791:SF65">
    <property type="entry name" value="MAJOR FACILITATOR SUPERFAMILY (MFS) PROFILE DOMAIN-CONTAINING PROTEIN-RELATED"/>
    <property type="match status" value="1"/>
</dbReference>
<reference evidence="7" key="1">
    <citation type="journal article" date="2021" name="Nat. Commun.">
        <title>Genetic determinants of endophytism in the Arabidopsis root mycobiome.</title>
        <authorList>
            <person name="Mesny F."/>
            <person name="Miyauchi S."/>
            <person name="Thiergart T."/>
            <person name="Pickel B."/>
            <person name="Atanasova L."/>
            <person name="Karlsson M."/>
            <person name="Huettel B."/>
            <person name="Barry K.W."/>
            <person name="Haridas S."/>
            <person name="Chen C."/>
            <person name="Bauer D."/>
            <person name="Andreopoulos W."/>
            <person name="Pangilinan J."/>
            <person name="LaButti K."/>
            <person name="Riley R."/>
            <person name="Lipzen A."/>
            <person name="Clum A."/>
            <person name="Drula E."/>
            <person name="Henrissat B."/>
            <person name="Kohler A."/>
            <person name="Grigoriev I.V."/>
            <person name="Martin F.M."/>
            <person name="Hacquard S."/>
        </authorList>
    </citation>
    <scope>NUCLEOTIDE SEQUENCE</scope>
    <source>
        <strain evidence="7">MPI-CAGE-CH-0230</strain>
    </source>
</reference>
<feature type="transmembrane region" description="Helical" evidence="6">
    <location>
        <begin position="437"/>
        <end position="459"/>
    </location>
</feature>
<name>A0A9P8Y593_9PEZI</name>
<evidence type="ECO:0000256" key="1">
    <source>
        <dbReference type="ARBA" id="ARBA00004141"/>
    </source>
</evidence>
<feature type="transmembrane region" description="Helical" evidence="6">
    <location>
        <begin position="504"/>
        <end position="524"/>
    </location>
</feature>
<evidence type="ECO:0000313" key="8">
    <source>
        <dbReference type="Proteomes" id="UP000756346"/>
    </source>
</evidence>
<dbReference type="PANTHER" id="PTHR43791">
    <property type="entry name" value="PERMEASE-RELATED"/>
    <property type="match status" value="1"/>
</dbReference>
<keyword evidence="2" id="KW-0813">Transport</keyword>
<dbReference type="InterPro" id="IPR011701">
    <property type="entry name" value="MFS"/>
</dbReference>
<evidence type="ECO:0000256" key="5">
    <source>
        <dbReference type="ARBA" id="ARBA00023136"/>
    </source>
</evidence>
<feature type="transmembrane region" description="Helical" evidence="6">
    <location>
        <begin position="471"/>
        <end position="492"/>
    </location>
</feature>
<keyword evidence="8" id="KW-1185">Reference proteome</keyword>
<dbReference type="OrthoDB" id="1935484at2759"/>
<dbReference type="GO" id="GO:0016020">
    <property type="term" value="C:membrane"/>
    <property type="evidence" value="ECO:0007669"/>
    <property type="project" value="UniProtKB-SubCell"/>
</dbReference>
<feature type="transmembrane region" description="Helical" evidence="6">
    <location>
        <begin position="408"/>
        <end position="425"/>
    </location>
</feature>
<dbReference type="Pfam" id="PF07690">
    <property type="entry name" value="MFS_1"/>
    <property type="match status" value="1"/>
</dbReference>